<name>A0AAE0NAK9_9PEZI</name>
<evidence type="ECO:0000256" key="5">
    <source>
        <dbReference type="ARBA" id="ARBA00023185"/>
    </source>
</evidence>
<evidence type="ECO:0000256" key="8">
    <source>
        <dbReference type="SAM" id="SignalP"/>
    </source>
</evidence>
<dbReference type="AlphaFoldDB" id="A0AAE0NAK9"/>
<dbReference type="InterPro" id="IPR029058">
    <property type="entry name" value="AB_hydrolase_fold"/>
</dbReference>
<keyword evidence="2" id="KW-0719">Serine esterase</keyword>
<sequence length="455" mass="48298">MVHLASALLVAGAAFAVARPATEIFERQATCSTAASYPTVNYAKLPDPFTTSGGTKVATKADFECRRAEINKILQQYELGTYPPPPDKVDGSLSGNTLTVKVTVGSKSISYTASIKKPSGSGPQPAIITIGGSSLPIPGTVGTIGFGNDDFASQASSGSRGKGKFYDLFGSGHSAGALTAWAWGVDRLIDALEQLGPDKTGIDTKRLGVTGCSRNGKGAFITGALVSRIALTLPQESGSGGAACWRISDSQKNAGKNIQTAGEIIGENVWFSKNFDPYVKATSTIPADHHLLAALTVPRGLLAFENDIDWLGPVSTTGCMKAGRLIYKAYGVPNNMGFSLVGGHSHCQFPSSSQPELTAYINYFLLNNPTAPSSIERSTVTLDATLWAPWDVPSLTEQWKRGSEERGEVGSRFWGEIMNWTNTLVSQLVPMESKQKKKDAKFAKPSGQVTVHGVW</sequence>
<evidence type="ECO:0000256" key="4">
    <source>
        <dbReference type="ARBA" id="ARBA00022801"/>
    </source>
</evidence>
<keyword evidence="4" id="KW-0378">Hydrolase</keyword>
<keyword evidence="3 8" id="KW-0732">Signal</keyword>
<evidence type="ECO:0000256" key="2">
    <source>
        <dbReference type="ARBA" id="ARBA00022487"/>
    </source>
</evidence>
<dbReference type="EMBL" id="JAULSN010000003">
    <property type="protein sequence ID" value="KAK3376902.1"/>
    <property type="molecule type" value="Genomic_DNA"/>
</dbReference>
<organism evidence="10 11">
    <name type="scientific">Lasiosphaeria ovina</name>
    <dbReference type="NCBI Taxonomy" id="92902"/>
    <lineage>
        <taxon>Eukaryota</taxon>
        <taxon>Fungi</taxon>
        <taxon>Dikarya</taxon>
        <taxon>Ascomycota</taxon>
        <taxon>Pezizomycotina</taxon>
        <taxon>Sordariomycetes</taxon>
        <taxon>Sordariomycetidae</taxon>
        <taxon>Sordariales</taxon>
        <taxon>Lasiosphaeriaceae</taxon>
        <taxon>Lasiosphaeria</taxon>
    </lineage>
</organism>
<feature type="domain" description="4-O-methyl-glucuronoyl methylesterase-like" evidence="9">
    <location>
        <begin position="100"/>
        <end position="331"/>
    </location>
</feature>
<dbReference type="Pfam" id="PF22244">
    <property type="entry name" value="GCE_fung"/>
    <property type="match status" value="1"/>
</dbReference>
<reference evidence="10" key="2">
    <citation type="submission" date="2023-06" db="EMBL/GenBank/DDBJ databases">
        <authorList>
            <consortium name="Lawrence Berkeley National Laboratory"/>
            <person name="Haridas S."/>
            <person name="Hensen N."/>
            <person name="Bonometti L."/>
            <person name="Westerberg I."/>
            <person name="Brannstrom I.O."/>
            <person name="Guillou S."/>
            <person name="Cros-Aarteil S."/>
            <person name="Calhoun S."/>
            <person name="Kuo A."/>
            <person name="Mondo S."/>
            <person name="Pangilinan J."/>
            <person name="Riley R."/>
            <person name="Labutti K."/>
            <person name="Andreopoulos B."/>
            <person name="Lipzen A."/>
            <person name="Chen C."/>
            <person name="Yanf M."/>
            <person name="Daum C."/>
            <person name="Ng V."/>
            <person name="Clum A."/>
            <person name="Steindorff A."/>
            <person name="Ohm R."/>
            <person name="Martin F."/>
            <person name="Silar P."/>
            <person name="Natvig D."/>
            <person name="Lalanne C."/>
            <person name="Gautier V."/>
            <person name="Ament-Velasquez S.L."/>
            <person name="Kruys A."/>
            <person name="Hutchinson M.I."/>
            <person name="Powell A.J."/>
            <person name="Barry K."/>
            <person name="Miller A.N."/>
            <person name="Grigoriev I.V."/>
            <person name="Debuchy R."/>
            <person name="Gladieux P."/>
            <person name="Thoren M.H."/>
            <person name="Johannesson H."/>
        </authorList>
    </citation>
    <scope>NUCLEOTIDE SEQUENCE</scope>
    <source>
        <strain evidence="10">CBS 958.72</strain>
    </source>
</reference>
<dbReference type="GO" id="GO:0046274">
    <property type="term" value="P:lignin catabolic process"/>
    <property type="evidence" value="ECO:0007669"/>
    <property type="project" value="UniProtKB-KW"/>
</dbReference>
<proteinExistence type="inferred from homology"/>
<gene>
    <name evidence="10" type="ORF">B0T24DRAFT_700901</name>
</gene>
<dbReference type="Gene3D" id="3.40.50.1820">
    <property type="entry name" value="alpha/beta hydrolase"/>
    <property type="match status" value="1"/>
</dbReference>
<dbReference type="EC" id="3.1.1.117" evidence="7"/>
<dbReference type="Proteomes" id="UP001287356">
    <property type="component" value="Unassembled WGS sequence"/>
</dbReference>
<evidence type="ECO:0000256" key="3">
    <source>
        <dbReference type="ARBA" id="ARBA00022729"/>
    </source>
</evidence>
<evidence type="ECO:0000256" key="6">
    <source>
        <dbReference type="ARBA" id="ARBA00024511"/>
    </source>
</evidence>
<dbReference type="GO" id="GO:0052689">
    <property type="term" value="F:carboxylic ester hydrolase activity"/>
    <property type="evidence" value="ECO:0007669"/>
    <property type="project" value="UniProtKB-KW"/>
</dbReference>
<dbReference type="InterPro" id="IPR054579">
    <property type="entry name" value="GCE-like_dom"/>
</dbReference>
<comment type="catalytic activity">
    <reaction evidence="6">
        <text>a 4-O-methyl-alpha-D-glucuronosyl ester derivative + H2O = 4-O-methyl-alpha-D-glucuronate derivative + an alcohol + H(+)</text>
        <dbReference type="Rhea" id="RHEA:67452"/>
        <dbReference type="ChEBI" id="CHEBI:15377"/>
        <dbReference type="ChEBI" id="CHEBI:15378"/>
        <dbReference type="ChEBI" id="CHEBI:30879"/>
        <dbReference type="ChEBI" id="CHEBI:171667"/>
        <dbReference type="ChEBI" id="CHEBI:171668"/>
        <dbReference type="EC" id="3.1.1.117"/>
    </reaction>
    <physiologicalReaction direction="left-to-right" evidence="6">
        <dbReference type="Rhea" id="RHEA:67453"/>
    </physiologicalReaction>
</comment>
<dbReference type="SUPFAM" id="SSF53474">
    <property type="entry name" value="alpha/beta-Hydrolases"/>
    <property type="match status" value="1"/>
</dbReference>
<keyword evidence="5" id="KW-0439">Lignin degradation</keyword>
<evidence type="ECO:0000256" key="7">
    <source>
        <dbReference type="ARBA" id="ARBA00026105"/>
    </source>
</evidence>
<protein>
    <recommendedName>
        <fullName evidence="7">(4-O-methyl)-D-glucuronate--lignin esterase</fullName>
        <ecNumber evidence="7">3.1.1.117</ecNumber>
    </recommendedName>
</protein>
<evidence type="ECO:0000259" key="9">
    <source>
        <dbReference type="Pfam" id="PF22244"/>
    </source>
</evidence>
<reference evidence="10" key="1">
    <citation type="journal article" date="2023" name="Mol. Phylogenet. Evol.">
        <title>Genome-scale phylogeny and comparative genomics of the fungal order Sordariales.</title>
        <authorList>
            <person name="Hensen N."/>
            <person name="Bonometti L."/>
            <person name="Westerberg I."/>
            <person name="Brannstrom I.O."/>
            <person name="Guillou S."/>
            <person name="Cros-Aarteil S."/>
            <person name="Calhoun S."/>
            <person name="Haridas S."/>
            <person name="Kuo A."/>
            <person name="Mondo S."/>
            <person name="Pangilinan J."/>
            <person name="Riley R."/>
            <person name="LaButti K."/>
            <person name="Andreopoulos B."/>
            <person name="Lipzen A."/>
            <person name="Chen C."/>
            <person name="Yan M."/>
            <person name="Daum C."/>
            <person name="Ng V."/>
            <person name="Clum A."/>
            <person name="Steindorff A."/>
            <person name="Ohm R.A."/>
            <person name="Martin F."/>
            <person name="Silar P."/>
            <person name="Natvig D.O."/>
            <person name="Lalanne C."/>
            <person name="Gautier V."/>
            <person name="Ament-Velasquez S.L."/>
            <person name="Kruys A."/>
            <person name="Hutchinson M.I."/>
            <person name="Powell A.J."/>
            <person name="Barry K."/>
            <person name="Miller A.N."/>
            <person name="Grigoriev I.V."/>
            <person name="Debuchy R."/>
            <person name="Gladieux P."/>
            <person name="Hiltunen Thoren M."/>
            <person name="Johannesson H."/>
        </authorList>
    </citation>
    <scope>NUCLEOTIDE SEQUENCE</scope>
    <source>
        <strain evidence="10">CBS 958.72</strain>
    </source>
</reference>
<feature type="chain" id="PRO_5042260384" description="(4-O-methyl)-D-glucuronate--lignin esterase" evidence="8">
    <location>
        <begin position="19"/>
        <end position="455"/>
    </location>
</feature>
<evidence type="ECO:0000313" key="10">
    <source>
        <dbReference type="EMBL" id="KAK3376902.1"/>
    </source>
</evidence>
<accession>A0AAE0NAK9</accession>
<comment type="caution">
    <text evidence="10">The sequence shown here is derived from an EMBL/GenBank/DDBJ whole genome shotgun (WGS) entry which is preliminary data.</text>
</comment>
<evidence type="ECO:0000313" key="11">
    <source>
        <dbReference type="Proteomes" id="UP001287356"/>
    </source>
</evidence>
<evidence type="ECO:0000256" key="1">
    <source>
        <dbReference type="ARBA" id="ARBA00010092"/>
    </source>
</evidence>
<feature type="signal peptide" evidence="8">
    <location>
        <begin position="1"/>
        <end position="18"/>
    </location>
</feature>
<keyword evidence="11" id="KW-1185">Reference proteome</keyword>
<comment type="similarity">
    <text evidence="1">Belongs to the carbohydrate esterase 15 (CE15) family.</text>
</comment>